<keyword evidence="2" id="KW-1185">Reference proteome</keyword>
<organism evidence="1 2">
    <name type="scientific">Blastococcus aggregatus</name>
    <dbReference type="NCBI Taxonomy" id="38502"/>
    <lineage>
        <taxon>Bacteria</taxon>
        <taxon>Bacillati</taxon>
        <taxon>Actinomycetota</taxon>
        <taxon>Actinomycetes</taxon>
        <taxon>Geodermatophilales</taxon>
        <taxon>Geodermatophilaceae</taxon>
        <taxon>Blastococcus</taxon>
    </lineage>
</organism>
<sequence>MVGMTVWEYKVVEPNMKIRDRIEVMEREFNHVGEEGWELCSDHAGSYTFKRPRPA</sequence>
<dbReference type="EMBL" id="OBQI01000001">
    <property type="protein sequence ID" value="SOC47839.1"/>
    <property type="molecule type" value="Genomic_DNA"/>
</dbReference>
<gene>
    <name evidence="1" type="ORF">SAMN05660748_1067</name>
</gene>
<dbReference type="Proteomes" id="UP000219435">
    <property type="component" value="Unassembled WGS sequence"/>
</dbReference>
<evidence type="ECO:0000313" key="1">
    <source>
        <dbReference type="EMBL" id="SOC47839.1"/>
    </source>
</evidence>
<evidence type="ECO:0008006" key="3">
    <source>
        <dbReference type="Google" id="ProtNLM"/>
    </source>
</evidence>
<evidence type="ECO:0000313" key="2">
    <source>
        <dbReference type="Proteomes" id="UP000219435"/>
    </source>
</evidence>
<name>A0A285V1A8_9ACTN</name>
<reference evidence="2" key="1">
    <citation type="submission" date="2017-08" db="EMBL/GenBank/DDBJ databases">
        <authorList>
            <person name="Varghese N."/>
            <person name="Submissions S."/>
        </authorList>
    </citation>
    <scope>NUCLEOTIDE SEQUENCE [LARGE SCALE GENOMIC DNA]</scope>
    <source>
        <strain evidence="2">DSM 4725</strain>
    </source>
</reference>
<proteinExistence type="predicted"/>
<protein>
    <recommendedName>
        <fullName evidence="3">DUF4177 domain-containing protein</fullName>
    </recommendedName>
</protein>
<dbReference type="AlphaFoldDB" id="A0A285V1A8"/>
<accession>A0A285V1A8</accession>